<sequence length="135" mass="15754">MLVQIAQCCLLTTFCKLSKYTIRINSEYIQTSRRTQNQQVLKSRFKHNKQIILQMAATPCHPGGFSKYNPLQMSCKIKARFVIDPKYLCKQPLKMNQFIASDVVVCDSARYDEEIVEERSNSDYNPLQYMMISQQ</sequence>
<dbReference type="EMBL" id="CAXDID020000143">
    <property type="protein sequence ID" value="CAL6039675.1"/>
    <property type="molecule type" value="Genomic_DNA"/>
</dbReference>
<name>A0AA86UZP9_9EUKA</name>
<dbReference type="EMBL" id="CATOUU010001155">
    <property type="protein sequence ID" value="CAI9974814.1"/>
    <property type="molecule type" value="Genomic_DNA"/>
</dbReference>
<evidence type="ECO:0000313" key="3">
    <source>
        <dbReference type="Proteomes" id="UP001642409"/>
    </source>
</evidence>
<dbReference type="Proteomes" id="UP001642409">
    <property type="component" value="Unassembled WGS sequence"/>
</dbReference>
<gene>
    <name evidence="2" type="ORF">HINF_LOCUS37968</name>
    <name evidence="1" type="ORF">HINF_LOCUS62459</name>
</gene>
<dbReference type="AlphaFoldDB" id="A0AA86UZP9"/>
<evidence type="ECO:0000313" key="1">
    <source>
        <dbReference type="EMBL" id="CAI9974814.1"/>
    </source>
</evidence>
<evidence type="ECO:0000313" key="2">
    <source>
        <dbReference type="EMBL" id="CAL6039675.1"/>
    </source>
</evidence>
<accession>A0AA86UZP9</accession>
<reference evidence="1" key="1">
    <citation type="submission" date="2023-06" db="EMBL/GenBank/DDBJ databases">
        <authorList>
            <person name="Kurt Z."/>
        </authorList>
    </citation>
    <scope>NUCLEOTIDE SEQUENCE</scope>
</reference>
<protein>
    <submittedName>
        <fullName evidence="2">Hypothetical_protein</fullName>
    </submittedName>
</protein>
<organism evidence="1">
    <name type="scientific">Hexamita inflata</name>
    <dbReference type="NCBI Taxonomy" id="28002"/>
    <lineage>
        <taxon>Eukaryota</taxon>
        <taxon>Metamonada</taxon>
        <taxon>Diplomonadida</taxon>
        <taxon>Hexamitidae</taxon>
        <taxon>Hexamitinae</taxon>
        <taxon>Hexamita</taxon>
    </lineage>
</organism>
<comment type="caution">
    <text evidence="1">The sequence shown here is derived from an EMBL/GenBank/DDBJ whole genome shotgun (WGS) entry which is preliminary data.</text>
</comment>
<proteinExistence type="predicted"/>
<keyword evidence="3" id="KW-1185">Reference proteome</keyword>
<reference evidence="2 3" key="2">
    <citation type="submission" date="2024-07" db="EMBL/GenBank/DDBJ databases">
        <authorList>
            <person name="Akdeniz Z."/>
        </authorList>
    </citation>
    <scope>NUCLEOTIDE SEQUENCE [LARGE SCALE GENOMIC DNA]</scope>
</reference>